<evidence type="ECO:0000256" key="1">
    <source>
        <dbReference type="ARBA" id="ARBA00005233"/>
    </source>
</evidence>
<organism evidence="7 8">
    <name type="scientific">Pseudomonas songnenensis</name>
    <dbReference type="NCBI Taxonomy" id="1176259"/>
    <lineage>
        <taxon>Bacteria</taxon>
        <taxon>Pseudomonadati</taxon>
        <taxon>Pseudomonadota</taxon>
        <taxon>Gammaproteobacteria</taxon>
        <taxon>Pseudomonadales</taxon>
        <taxon>Pseudomonadaceae</taxon>
        <taxon>Pseudomonas</taxon>
    </lineage>
</organism>
<comment type="subunit">
    <text evidence="2">The pili are polar flexible filaments of about 5.4 nanometers diameter and 2.5 micrometers average length; they consist of only a single polypeptide chain arranged in a helical configuration of five subunits per turn in the assembled pilus.</text>
</comment>
<keyword evidence="6" id="KW-1133">Transmembrane helix</keyword>
<dbReference type="SUPFAM" id="SSF54523">
    <property type="entry name" value="Pili subunits"/>
    <property type="match status" value="1"/>
</dbReference>
<reference evidence="7 8" key="1">
    <citation type="submission" date="2018-10" db="EMBL/GenBank/DDBJ databases">
        <title>Pseudomonas songnenensis NEAU-ST5-5(T) genome.</title>
        <authorList>
            <person name="Pengp J."/>
            <person name="Liu Z.-P."/>
        </authorList>
    </citation>
    <scope>NUCLEOTIDE SEQUENCE [LARGE SCALE GENOMIC DNA]</scope>
    <source>
        <strain evidence="7 8">NEAU-ST5-5</strain>
    </source>
</reference>
<proteinExistence type="inferred from homology"/>
<dbReference type="InterPro" id="IPR001082">
    <property type="entry name" value="Pilin"/>
</dbReference>
<dbReference type="InterPro" id="IPR012902">
    <property type="entry name" value="N_methyl_site"/>
</dbReference>
<protein>
    <recommendedName>
        <fullName evidence="4">Pilin</fullName>
    </recommendedName>
</protein>
<dbReference type="RefSeq" id="WP_122099409.1">
    <property type="nucleotide sequence ID" value="NZ_JAMOHS010000006.1"/>
</dbReference>
<dbReference type="NCBIfam" id="TIGR02532">
    <property type="entry name" value="IV_pilin_GFxxxE"/>
    <property type="match status" value="1"/>
</dbReference>
<keyword evidence="5" id="KW-0281">Fimbrium</keyword>
<dbReference type="InterPro" id="IPR045584">
    <property type="entry name" value="Pilin-like"/>
</dbReference>
<dbReference type="Gene3D" id="3.30.700.10">
    <property type="entry name" value="Glycoprotein, Type 4 Pilin"/>
    <property type="match status" value="1"/>
</dbReference>
<evidence type="ECO:0000256" key="2">
    <source>
        <dbReference type="ARBA" id="ARBA00011156"/>
    </source>
</evidence>
<name>A0ABX9UR33_9PSED</name>
<evidence type="ECO:0000256" key="6">
    <source>
        <dbReference type="SAM" id="Phobius"/>
    </source>
</evidence>
<dbReference type="PANTHER" id="PTHR30093">
    <property type="entry name" value="GENERAL SECRETION PATHWAY PROTEIN G"/>
    <property type="match status" value="1"/>
</dbReference>
<dbReference type="PRINTS" id="PR00813">
    <property type="entry name" value="BCTERIALGSPG"/>
</dbReference>
<evidence type="ECO:0000256" key="4">
    <source>
        <dbReference type="ARBA" id="ARBA00029638"/>
    </source>
</evidence>
<evidence type="ECO:0000313" key="8">
    <source>
        <dbReference type="Proteomes" id="UP000279228"/>
    </source>
</evidence>
<dbReference type="Proteomes" id="UP000279228">
    <property type="component" value="Unassembled WGS sequence"/>
</dbReference>
<dbReference type="Pfam" id="PF07963">
    <property type="entry name" value="N_methyl"/>
    <property type="match status" value="1"/>
</dbReference>
<dbReference type="Pfam" id="PF00114">
    <property type="entry name" value="Pilin"/>
    <property type="match status" value="1"/>
</dbReference>
<accession>A0ABX9UR33</accession>
<comment type="similarity">
    <text evidence="1 5">Belongs to the N-Me-Phe pilin family.</text>
</comment>
<feature type="transmembrane region" description="Helical" evidence="6">
    <location>
        <begin position="12"/>
        <end position="32"/>
    </location>
</feature>
<keyword evidence="8" id="KW-1185">Reference proteome</keyword>
<keyword evidence="6" id="KW-0812">Transmembrane</keyword>
<comment type="caution">
    <text evidence="7">The sequence shown here is derived from an EMBL/GenBank/DDBJ whole genome shotgun (WGS) entry which is preliminary data.</text>
</comment>
<evidence type="ECO:0000256" key="3">
    <source>
        <dbReference type="ARBA" id="ARBA00022481"/>
    </source>
</evidence>
<keyword evidence="6" id="KW-0472">Membrane</keyword>
<dbReference type="InterPro" id="IPR000983">
    <property type="entry name" value="Bac_GSPG_pilin"/>
</dbReference>
<keyword evidence="3" id="KW-0488">Methylation</keyword>
<dbReference type="PANTHER" id="PTHR30093:SF34">
    <property type="entry name" value="PREPILIN PEPTIDASE-DEPENDENT PROTEIN D"/>
    <property type="match status" value="1"/>
</dbReference>
<dbReference type="EMBL" id="RFFN01000005">
    <property type="protein sequence ID" value="RMH95657.1"/>
    <property type="molecule type" value="Genomic_DNA"/>
</dbReference>
<evidence type="ECO:0000256" key="5">
    <source>
        <dbReference type="RuleBase" id="RU000389"/>
    </source>
</evidence>
<evidence type="ECO:0000313" key="7">
    <source>
        <dbReference type="EMBL" id="RMH95657.1"/>
    </source>
</evidence>
<gene>
    <name evidence="7" type="ORF">EA798_14590</name>
</gene>
<dbReference type="PROSITE" id="PS00409">
    <property type="entry name" value="PROKAR_NTER_METHYL"/>
    <property type="match status" value="1"/>
</dbReference>
<sequence>MKAQMQKGFTLIELMIVVAIIGILAAIAIPQYQNYVGKSQVSRVMSETGAIKTAVESCMMDGTAENDCNIGWALSNLIGEGGVDVGEQEGLEVTYDLDDGSASIVASFGTNASSAIRGENLTWTRADNSADNAGSWSCTTSVENKFRPSGCAAEEGGEG</sequence>